<proteinExistence type="predicted"/>
<keyword evidence="2" id="KW-1185">Reference proteome</keyword>
<keyword evidence="1" id="KW-0808">Transferase</keyword>
<dbReference type="EMBL" id="FONV01000021">
    <property type="protein sequence ID" value="SFF77694.1"/>
    <property type="molecule type" value="Genomic_DNA"/>
</dbReference>
<organism evidence="1 2">
    <name type="scientific">Actinoplanes philippinensis</name>
    <dbReference type="NCBI Taxonomy" id="35752"/>
    <lineage>
        <taxon>Bacteria</taxon>
        <taxon>Bacillati</taxon>
        <taxon>Actinomycetota</taxon>
        <taxon>Actinomycetes</taxon>
        <taxon>Micromonosporales</taxon>
        <taxon>Micromonosporaceae</taxon>
        <taxon>Actinoplanes</taxon>
    </lineage>
</organism>
<keyword evidence="1" id="KW-0548">Nucleotidyltransferase</keyword>
<dbReference type="InterPro" id="IPR014729">
    <property type="entry name" value="Rossmann-like_a/b/a_fold"/>
</dbReference>
<name>A0A1I2LEI2_9ACTN</name>
<sequence>MFERVTVLVAVNDGKQPAGTTAARAGKIRALLPAGWDNVAVAAWHGLTVDYCRRNGCGVIIRGVRNSTDYLREYELAAMNEALGVTTLLLPARPELVTMSSTAVRALRPEG</sequence>
<dbReference type="SUPFAM" id="SSF52374">
    <property type="entry name" value="Nucleotidylyl transferase"/>
    <property type="match status" value="1"/>
</dbReference>
<evidence type="ECO:0000313" key="2">
    <source>
        <dbReference type="Proteomes" id="UP000199645"/>
    </source>
</evidence>
<dbReference type="AlphaFoldDB" id="A0A1I2LEI2"/>
<reference evidence="1 2" key="1">
    <citation type="submission" date="2016-10" db="EMBL/GenBank/DDBJ databases">
        <authorList>
            <person name="de Groot N.N."/>
        </authorList>
    </citation>
    <scope>NUCLEOTIDE SEQUENCE [LARGE SCALE GENOMIC DNA]</scope>
    <source>
        <strain evidence="1 2">DSM 43019</strain>
    </source>
</reference>
<gene>
    <name evidence="1" type="ORF">SAMN05421541_121117</name>
</gene>
<dbReference type="STRING" id="35752.SAMN05421541_121117"/>
<dbReference type="GO" id="GO:0016779">
    <property type="term" value="F:nucleotidyltransferase activity"/>
    <property type="evidence" value="ECO:0007669"/>
    <property type="project" value="UniProtKB-KW"/>
</dbReference>
<dbReference type="Gene3D" id="3.40.50.620">
    <property type="entry name" value="HUPs"/>
    <property type="match status" value="1"/>
</dbReference>
<accession>A0A1I2LEI2</accession>
<dbReference type="Proteomes" id="UP000199645">
    <property type="component" value="Unassembled WGS sequence"/>
</dbReference>
<evidence type="ECO:0000313" key="1">
    <source>
        <dbReference type="EMBL" id="SFF77694.1"/>
    </source>
</evidence>
<protein>
    <submittedName>
        <fullName evidence="1">Pantetheine-phosphate adenylyltransferase</fullName>
    </submittedName>
</protein>